<dbReference type="EC" id="2.7.1.49" evidence="5"/>
<proteinExistence type="inferred from homology"/>
<dbReference type="InterPro" id="IPR029056">
    <property type="entry name" value="Ribokinase-like"/>
</dbReference>
<dbReference type="Pfam" id="PF08543">
    <property type="entry name" value="Phos_pyr_kin"/>
    <property type="match status" value="1"/>
</dbReference>
<sequence>MSNSFPQVVTIAGSDCDGSAGLQADLKTFQAQKTYGMSILTAAVAGNSYGISNSIALSADFIDAQFQALASDFQIKAVKTGMLTDQATIKCVVSNLRKYNWPNLVLDPVIITKHQALLLAADAYQTLVTELLPLALIVTPNFFEAQKLSGLSLKNDTEIQQAAQKLQQLGAQNVLIKGAHDNPQQKVVRDYALFADGSHLWLESELIPTQRVNGTGDTLSAAIAAQLALGNSLKDSIKIAEDYTHQAIAHEIQVGHKYGPINHFI</sequence>
<dbReference type="EC" id="2.7.4.7" evidence="6"/>
<dbReference type="GO" id="GO:0008972">
    <property type="term" value="F:phosphomethylpyrimidine kinase activity"/>
    <property type="evidence" value="ECO:0007669"/>
    <property type="project" value="UniProtKB-EC"/>
</dbReference>
<dbReference type="GO" id="GO:0005524">
    <property type="term" value="F:ATP binding"/>
    <property type="evidence" value="ECO:0007669"/>
    <property type="project" value="UniProtKB-KW"/>
</dbReference>
<evidence type="ECO:0000256" key="12">
    <source>
        <dbReference type="ARBA" id="ARBA00022977"/>
    </source>
</evidence>
<dbReference type="SUPFAM" id="SSF53613">
    <property type="entry name" value="Ribokinase-like"/>
    <property type="match status" value="1"/>
</dbReference>
<evidence type="ECO:0000256" key="2">
    <source>
        <dbReference type="ARBA" id="ARBA00000565"/>
    </source>
</evidence>
<gene>
    <name evidence="16" type="primary">thiD</name>
    <name evidence="16" type="ORF">DS831_02630</name>
</gene>
<evidence type="ECO:0000256" key="15">
    <source>
        <dbReference type="ARBA" id="ARBA00043176"/>
    </source>
</evidence>
<comment type="pathway">
    <text evidence="3">Cofactor biosynthesis; thiamine diphosphate biosynthesis; 4-amino-2-methyl-5-diphosphomethylpyrimidine from 5-amino-1-(5-phospho-D-ribosyl)imidazole: step 3/3.</text>
</comment>
<protein>
    <recommendedName>
        <fullName evidence="7">Hydroxymethylpyrimidine/phosphomethylpyrimidine kinase</fullName>
        <ecNumber evidence="5">2.7.1.49</ecNumber>
        <ecNumber evidence="6">2.7.4.7</ecNumber>
    </recommendedName>
    <alternativeName>
        <fullName evidence="14">Hydroxymethylpyrimidine kinase</fullName>
    </alternativeName>
    <alternativeName>
        <fullName evidence="15">Hydroxymethylpyrimidine phosphate kinase</fullName>
    </alternativeName>
</protein>
<keyword evidence="10 16" id="KW-0418">Kinase</keyword>
<organism evidence="16 17">
    <name type="scientific">Bombilactobacillus bombi</name>
    <dbReference type="NCBI Taxonomy" id="1303590"/>
    <lineage>
        <taxon>Bacteria</taxon>
        <taxon>Bacillati</taxon>
        <taxon>Bacillota</taxon>
        <taxon>Bacilli</taxon>
        <taxon>Lactobacillales</taxon>
        <taxon>Lactobacillaceae</taxon>
        <taxon>Bombilactobacillus</taxon>
    </lineage>
</organism>
<evidence type="ECO:0000256" key="14">
    <source>
        <dbReference type="ARBA" id="ARBA00042102"/>
    </source>
</evidence>
<evidence type="ECO:0000256" key="5">
    <source>
        <dbReference type="ARBA" id="ARBA00012135"/>
    </source>
</evidence>
<comment type="pathway">
    <text evidence="13">Cofactor biosynthesis; thiamine diphosphate biosynthesis; 4-amino-2-methyl-5-diphosphomethylpyrimidine from 5-amino-1-(5-phospho-D-ribosyl)imidazole: step 2/3.</text>
</comment>
<keyword evidence="9" id="KW-0547">Nucleotide-binding</keyword>
<evidence type="ECO:0000256" key="10">
    <source>
        <dbReference type="ARBA" id="ARBA00022777"/>
    </source>
</evidence>
<evidence type="ECO:0000256" key="4">
    <source>
        <dbReference type="ARBA" id="ARBA00009879"/>
    </source>
</evidence>
<dbReference type="RefSeq" id="WP_118900096.1">
    <property type="nucleotide sequence ID" value="NZ_CP031513.1"/>
</dbReference>
<evidence type="ECO:0000313" key="17">
    <source>
        <dbReference type="Proteomes" id="UP000284109"/>
    </source>
</evidence>
<evidence type="ECO:0000256" key="13">
    <source>
        <dbReference type="ARBA" id="ARBA00037917"/>
    </source>
</evidence>
<comment type="catalytic activity">
    <reaction evidence="2">
        <text>4-amino-2-methyl-5-(phosphooxymethyl)pyrimidine + ATP = 4-amino-2-methyl-5-(diphosphooxymethyl)pyrimidine + ADP</text>
        <dbReference type="Rhea" id="RHEA:19893"/>
        <dbReference type="ChEBI" id="CHEBI:30616"/>
        <dbReference type="ChEBI" id="CHEBI:57841"/>
        <dbReference type="ChEBI" id="CHEBI:58354"/>
        <dbReference type="ChEBI" id="CHEBI:456216"/>
        <dbReference type="EC" id="2.7.4.7"/>
    </reaction>
</comment>
<dbReference type="CDD" id="cd01169">
    <property type="entry name" value="HMPP_kinase"/>
    <property type="match status" value="1"/>
</dbReference>
<dbReference type="PANTHER" id="PTHR20858">
    <property type="entry name" value="PHOSPHOMETHYLPYRIMIDINE KINASE"/>
    <property type="match status" value="1"/>
</dbReference>
<evidence type="ECO:0000256" key="8">
    <source>
        <dbReference type="ARBA" id="ARBA00022679"/>
    </source>
</evidence>
<keyword evidence="8 16" id="KW-0808">Transferase</keyword>
<dbReference type="NCBIfam" id="TIGR00097">
    <property type="entry name" value="HMP-P_kinase"/>
    <property type="match status" value="1"/>
</dbReference>
<dbReference type="InterPro" id="IPR013749">
    <property type="entry name" value="PM/HMP-P_kinase-1"/>
</dbReference>
<dbReference type="GO" id="GO:0009228">
    <property type="term" value="P:thiamine biosynthetic process"/>
    <property type="evidence" value="ECO:0007669"/>
    <property type="project" value="UniProtKB-KW"/>
</dbReference>
<keyword evidence="17" id="KW-1185">Reference proteome</keyword>
<evidence type="ECO:0000256" key="1">
    <source>
        <dbReference type="ARBA" id="ARBA00000151"/>
    </source>
</evidence>
<keyword evidence="12" id="KW-0784">Thiamine biosynthesis</keyword>
<evidence type="ECO:0000313" key="16">
    <source>
        <dbReference type="EMBL" id="RHW52241.1"/>
    </source>
</evidence>
<dbReference type="EMBL" id="QOCR01000001">
    <property type="protein sequence ID" value="RHW52241.1"/>
    <property type="molecule type" value="Genomic_DNA"/>
</dbReference>
<reference evidence="16 17" key="1">
    <citation type="submission" date="2018-07" db="EMBL/GenBank/DDBJ databases">
        <title>Genome sequences of six Lactobacillus spp. isolated from bumble bee guts.</title>
        <authorList>
            <person name="Motta E.V.S."/>
            <person name="Moran N.A."/>
        </authorList>
    </citation>
    <scope>NUCLEOTIDE SEQUENCE [LARGE SCALE GENOMIC DNA]</scope>
    <source>
        <strain evidence="16 17">BI-1.1</strain>
    </source>
</reference>
<dbReference type="GO" id="GO:0008902">
    <property type="term" value="F:hydroxymethylpyrimidine kinase activity"/>
    <property type="evidence" value="ECO:0007669"/>
    <property type="project" value="UniProtKB-EC"/>
</dbReference>
<comment type="caution">
    <text evidence="16">The sequence shown here is derived from an EMBL/GenBank/DDBJ whole genome shotgun (WGS) entry which is preliminary data.</text>
</comment>
<evidence type="ECO:0000256" key="11">
    <source>
        <dbReference type="ARBA" id="ARBA00022840"/>
    </source>
</evidence>
<evidence type="ECO:0000256" key="7">
    <source>
        <dbReference type="ARBA" id="ARBA00019161"/>
    </source>
</evidence>
<dbReference type="GO" id="GO:0005829">
    <property type="term" value="C:cytosol"/>
    <property type="evidence" value="ECO:0007669"/>
    <property type="project" value="TreeGrafter"/>
</dbReference>
<dbReference type="InterPro" id="IPR004399">
    <property type="entry name" value="HMP/HMP-P_kinase_dom"/>
</dbReference>
<comment type="catalytic activity">
    <reaction evidence="1">
        <text>4-amino-5-hydroxymethyl-2-methylpyrimidine + ATP = 4-amino-2-methyl-5-(phosphooxymethyl)pyrimidine + ADP + H(+)</text>
        <dbReference type="Rhea" id="RHEA:23096"/>
        <dbReference type="ChEBI" id="CHEBI:15378"/>
        <dbReference type="ChEBI" id="CHEBI:16892"/>
        <dbReference type="ChEBI" id="CHEBI:30616"/>
        <dbReference type="ChEBI" id="CHEBI:58354"/>
        <dbReference type="ChEBI" id="CHEBI:456216"/>
        <dbReference type="EC" id="2.7.1.49"/>
    </reaction>
</comment>
<dbReference type="FunFam" id="3.40.1190.20:FF:000003">
    <property type="entry name" value="Phosphomethylpyrimidine kinase ThiD"/>
    <property type="match status" value="1"/>
</dbReference>
<dbReference type="KEGG" id="lbm:DS830_07595"/>
<dbReference type="AlphaFoldDB" id="A0A347STJ4"/>
<evidence type="ECO:0000256" key="3">
    <source>
        <dbReference type="ARBA" id="ARBA00004769"/>
    </source>
</evidence>
<dbReference type="Gene3D" id="3.40.1190.20">
    <property type="match status" value="1"/>
</dbReference>
<comment type="similarity">
    <text evidence="4">Belongs to the ThiD family.</text>
</comment>
<dbReference type="Proteomes" id="UP000284109">
    <property type="component" value="Unassembled WGS sequence"/>
</dbReference>
<dbReference type="OrthoDB" id="9810880at2"/>
<accession>A0A347STJ4</accession>
<dbReference type="PANTHER" id="PTHR20858:SF17">
    <property type="entry name" value="HYDROXYMETHYLPYRIMIDINE_PHOSPHOMETHYLPYRIMIDINE KINASE THI20-RELATED"/>
    <property type="match status" value="1"/>
</dbReference>
<name>A0A347STJ4_9LACO</name>
<evidence type="ECO:0000256" key="9">
    <source>
        <dbReference type="ARBA" id="ARBA00022741"/>
    </source>
</evidence>
<evidence type="ECO:0000256" key="6">
    <source>
        <dbReference type="ARBA" id="ARBA00012963"/>
    </source>
</evidence>
<keyword evidence="11" id="KW-0067">ATP-binding</keyword>